<dbReference type="PANTHER" id="PTHR33964:SF1">
    <property type="entry name" value="RE45066P"/>
    <property type="match status" value="1"/>
</dbReference>
<protein>
    <submittedName>
        <fullName evidence="2">Uncharacterized protein</fullName>
    </submittedName>
</protein>
<name>T1L3Q2_TETUR</name>
<reference evidence="3" key="1">
    <citation type="submission" date="2011-08" db="EMBL/GenBank/DDBJ databases">
        <authorList>
            <person name="Rombauts S."/>
        </authorList>
    </citation>
    <scope>NUCLEOTIDE SEQUENCE</scope>
    <source>
        <strain evidence="3">London</strain>
    </source>
</reference>
<sequence>MVWSNDDCTEEQPSTIKGESGKKNKFRGSHRSKGNCHLKEIHNCFEKIDRYSNDSDSFKLITNDPGIDMICSHSKDGINCLKDHMERCATPIQNEMFEFASELFSKSIDRFCKDGELRQNFLQHSPCIADSVLSKPEYKEKCNQPYVAAMDAVSKQTDFDDRLYLTCCSYNRWINCFLEIVSSSCQDSGKQAMDDFLEKSFAGLSTLICSQDDFLFTSERCKSLYPPEGTIVDPNQVHNPITRYMTSHFRFLLTK</sequence>
<reference evidence="2" key="2">
    <citation type="submission" date="2015-06" db="UniProtKB">
        <authorList>
            <consortium name="EnsemblMetazoa"/>
        </authorList>
    </citation>
    <scope>IDENTIFICATION</scope>
</reference>
<proteinExistence type="predicted"/>
<dbReference type="EnsemblMetazoa" id="tetur36g00720.1">
    <property type="protein sequence ID" value="tetur36g00720.1"/>
    <property type="gene ID" value="tetur36g00720"/>
</dbReference>
<organism evidence="2 3">
    <name type="scientific">Tetranychus urticae</name>
    <name type="common">Two-spotted spider mite</name>
    <dbReference type="NCBI Taxonomy" id="32264"/>
    <lineage>
        <taxon>Eukaryota</taxon>
        <taxon>Metazoa</taxon>
        <taxon>Ecdysozoa</taxon>
        <taxon>Arthropoda</taxon>
        <taxon>Chelicerata</taxon>
        <taxon>Arachnida</taxon>
        <taxon>Acari</taxon>
        <taxon>Acariformes</taxon>
        <taxon>Trombidiformes</taxon>
        <taxon>Prostigmata</taxon>
        <taxon>Eleutherengona</taxon>
        <taxon>Raphignathae</taxon>
        <taxon>Tetranychoidea</taxon>
        <taxon>Tetranychidae</taxon>
        <taxon>Tetranychus</taxon>
    </lineage>
</organism>
<evidence type="ECO:0000256" key="1">
    <source>
        <dbReference type="SAM" id="MobiDB-lite"/>
    </source>
</evidence>
<accession>T1L3Q2</accession>
<feature type="region of interest" description="Disordered" evidence="1">
    <location>
        <begin position="1"/>
        <end position="30"/>
    </location>
</feature>
<dbReference type="AlphaFoldDB" id="T1L3Q2"/>
<dbReference type="Proteomes" id="UP000015104">
    <property type="component" value="Unassembled WGS sequence"/>
</dbReference>
<dbReference type="HOGENOM" id="CLU_095463_0_0_1"/>
<dbReference type="PANTHER" id="PTHR33964">
    <property type="entry name" value="RE45066P-RELATED"/>
    <property type="match status" value="1"/>
</dbReference>
<keyword evidence="3" id="KW-1185">Reference proteome</keyword>
<evidence type="ECO:0000313" key="3">
    <source>
        <dbReference type="Proteomes" id="UP000015104"/>
    </source>
</evidence>
<evidence type="ECO:0000313" key="2">
    <source>
        <dbReference type="EnsemblMetazoa" id="tetur36g00720.1"/>
    </source>
</evidence>
<dbReference type="EMBL" id="CAEY01001042">
    <property type="status" value="NOT_ANNOTATED_CDS"/>
    <property type="molecule type" value="Genomic_DNA"/>
</dbReference>